<dbReference type="AlphaFoldDB" id="A0A0B6Y7V6"/>
<dbReference type="Gene3D" id="1.10.565.10">
    <property type="entry name" value="Retinoid X Receptor"/>
    <property type="match status" value="1"/>
</dbReference>
<reference evidence="4" key="1">
    <citation type="submission" date="2014-12" db="EMBL/GenBank/DDBJ databases">
        <title>Insight into the proteome of Arion vulgaris.</title>
        <authorList>
            <person name="Aradska J."/>
            <person name="Bulat T."/>
            <person name="Smidak R."/>
            <person name="Sarate P."/>
            <person name="Gangsoo J."/>
            <person name="Sialana F."/>
            <person name="Bilban M."/>
            <person name="Lubec G."/>
        </authorList>
    </citation>
    <scope>NUCLEOTIDE SEQUENCE</scope>
    <source>
        <tissue evidence="4">Skin</tissue>
    </source>
</reference>
<evidence type="ECO:0000256" key="1">
    <source>
        <dbReference type="ARBA" id="ARBA00023015"/>
    </source>
</evidence>
<gene>
    <name evidence="4" type="primary">ORF15933</name>
</gene>
<sequence>MFLIYNFIDVENRIFRGLDNQWKCTDEIYKMISDPESEETTETLDVYFRFCQSIQKLKLSDEELVVIRALIVMSPGRLL</sequence>
<name>A0A0B6Y7V6_9EUPU</name>
<keyword evidence="1" id="KW-0805">Transcription regulation</keyword>
<evidence type="ECO:0008006" key="5">
    <source>
        <dbReference type="Google" id="ProtNLM"/>
    </source>
</evidence>
<evidence type="ECO:0000256" key="3">
    <source>
        <dbReference type="ARBA" id="ARBA00023170"/>
    </source>
</evidence>
<dbReference type="EMBL" id="HACG01005353">
    <property type="protein sequence ID" value="CEK52218.1"/>
    <property type="molecule type" value="Transcribed_RNA"/>
</dbReference>
<accession>A0A0B6Y7V6</accession>
<proteinExistence type="predicted"/>
<dbReference type="InterPro" id="IPR035500">
    <property type="entry name" value="NHR-like_dom_sf"/>
</dbReference>
<organism evidence="4">
    <name type="scientific">Arion vulgaris</name>
    <dbReference type="NCBI Taxonomy" id="1028688"/>
    <lineage>
        <taxon>Eukaryota</taxon>
        <taxon>Metazoa</taxon>
        <taxon>Spiralia</taxon>
        <taxon>Lophotrochozoa</taxon>
        <taxon>Mollusca</taxon>
        <taxon>Gastropoda</taxon>
        <taxon>Heterobranchia</taxon>
        <taxon>Euthyneura</taxon>
        <taxon>Panpulmonata</taxon>
        <taxon>Eupulmonata</taxon>
        <taxon>Stylommatophora</taxon>
        <taxon>Helicina</taxon>
        <taxon>Arionoidea</taxon>
        <taxon>Arionidae</taxon>
        <taxon>Arion</taxon>
    </lineage>
</organism>
<dbReference type="SUPFAM" id="SSF48508">
    <property type="entry name" value="Nuclear receptor ligand-binding domain"/>
    <property type="match status" value="1"/>
</dbReference>
<keyword evidence="2" id="KW-0804">Transcription</keyword>
<evidence type="ECO:0000313" key="4">
    <source>
        <dbReference type="EMBL" id="CEK52218.1"/>
    </source>
</evidence>
<keyword evidence="3" id="KW-0675">Receptor</keyword>
<evidence type="ECO:0000256" key="2">
    <source>
        <dbReference type="ARBA" id="ARBA00023163"/>
    </source>
</evidence>
<protein>
    <recommendedName>
        <fullName evidence="5">NR LBD domain-containing protein</fullName>
    </recommendedName>
</protein>